<keyword evidence="2" id="KW-1185">Reference proteome</keyword>
<name>G3MB10_9CAUD</name>
<evidence type="ECO:0000313" key="1">
    <source>
        <dbReference type="EMBL" id="AEO93875.1"/>
    </source>
</evidence>
<organism evidence="1 2">
    <name type="scientific">Bacillus phage G</name>
    <dbReference type="NCBI Taxonomy" id="2884420"/>
    <lineage>
        <taxon>Viruses</taxon>
        <taxon>Duplodnaviria</taxon>
        <taxon>Heunggongvirae</taxon>
        <taxon>Uroviricota</taxon>
        <taxon>Caudoviricetes</taxon>
        <taxon>Donellivirus</taxon>
        <taxon>Donellivirus gee</taxon>
    </lineage>
</organism>
<dbReference type="KEGG" id="vg:18563840"/>
<accession>G3MB10</accession>
<dbReference type="EMBL" id="JN638751">
    <property type="protein sequence ID" value="AEO93875.1"/>
    <property type="molecule type" value="Genomic_DNA"/>
</dbReference>
<proteinExistence type="predicted"/>
<protein>
    <submittedName>
        <fullName evidence="1">Gp630</fullName>
    </submittedName>
</protein>
<dbReference type="Proteomes" id="UP000009273">
    <property type="component" value="Segment"/>
</dbReference>
<dbReference type="GeneID" id="18563840"/>
<dbReference type="RefSeq" id="YP_009015922.1">
    <property type="nucleotide sequence ID" value="NC_023719.1"/>
</dbReference>
<reference evidence="1 2" key="1">
    <citation type="submission" date="2011-09" db="EMBL/GenBank/DDBJ databases">
        <authorList>
            <person name="Pope W.H."/>
            <person name="Pedulla M.L."/>
            <person name="Ford M.E."/>
            <person name="Peebles C.L."/>
            <person name="Hatfull G.H."/>
            <person name="Hendrix R.W."/>
        </authorList>
    </citation>
    <scope>NUCLEOTIDE SEQUENCE [LARGE SCALE GENOMIC DNA]</scope>
    <source>
        <strain evidence="1">G</strain>
    </source>
</reference>
<evidence type="ECO:0000313" key="2">
    <source>
        <dbReference type="Proteomes" id="UP000009273"/>
    </source>
</evidence>
<sequence>MTLITNEIKEKIEQLVISKKQARRLAYTVQETEKYIERNERGLAGAKEALEELEKHDNKFPIGIGLMSGQIEEFSNALKHNKFERDRAFQYLTNILNKGENFVHKAE</sequence>
<gene>
    <name evidence="1" type="primary">630</name>
    <name evidence="1" type="ORF">G_630</name>
</gene>